<evidence type="ECO:0000256" key="7">
    <source>
        <dbReference type="SAM" id="SignalP"/>
    </source>
</evidence>
<evidence type="ECO:0000256" key="4">
    <source>
        <dbReference type="ARBA" id="ARBA00022734"/>
    </source>
</evidence>
<gene>
    <name evidence="10" type="primary">LOC125177790</name>
</gene>
<dbReference type="InterPro" id="IPR006202">
    <property type="entry name" value="Neur_chan_lig-bd"/>
</dbReference>
<evidence type="ECO:0000259" key="8">
    <source>
        <dbReference type="PROSITE" id="PS50041"/>
    </source>
</evidence>
<dbReference type="RefSeq" id="XP_047736144.1">
    <property type="nucleotide sequence ID" value="XM_047880188.1"/>
</dbReference>
<evidence type="ECO:0000256" key="5">
    <source>
        <dbReference type="ARBA" id="ARBA00023157"/>
    </source>
</evidence>
<evidence type="ECO:0000313" key="9">
    <source>
        <dbReference type="Proteomes" id="UP000694843"/>
    </source>
</evidence>
<evidence type="ECO:0000256" key="6">
    <source>
        <dbReference type="PROSITE-ProRule" id="PRU00124"/>
    </source>
</evidence>
<dbReference type="InterPro" id="IPR013320">
    <property type="entry name" value="ConA-like_dom_sf"/>
</dbReference>
<feature type="disulfide bond" evidence="6">
    <location>
        <begin position="427"/>
        <end position="445"/>
    </location>
</feature>
<dbReference type="InterPro" id="IPR023415">
    <property type="entry name" value="LDLR_class-A_CS"/>
</dbReference>
<evidence type="ECO:0000256" key="2">
    <source>
        <dbReference type="ARBA" id="ARBA00022525"/>
    </source>
</evidence>
<keyword evidence="4" id="KW-0430">Lectin</keyword>
<dbReference type="PROSITE" id="PS50068">
    <property type="entry name" value="LDLRA_2"/>
    <property type="match status" value="1"/>
</dbReference>
<dbReference type="Pfam" id="PF00057">
    <property type="entry name" value="Ldl_recept_a"/>
    <property type="match status" value="1"/>
</dbReference>
<feature type="chain" id="PRO_5036916858" evidence="7">
    <location>
        <begin position="20"/>
        <end position="669"/>
    </location>
</feature>
<dbReference type="Gene3D" id="3.10.100.10">
    <property type="entry name" value="Mannose-Binding Protein A, subunit A"/>
    <property type="match status" value="1"/>
</dbReference>
<dbReference type="Pfam" id="PF02931">
    <property type="entry name" value="Neur_chan_LBD"/>
    <property type="match status" value="1"/>
</dbReference>
<dbReference type="Gene3D" id="4.10.400.10">
    <property type="entry name" value="Low-density Lipoprotein Receptor"/>
    <property type="match status" value="1"/>
</dbReference>
<comment type="subcellular location">
    <subcellularLocation>
        <location evidence="1">Secreted</location>
    </subcellularLocation>
</comment>
<evidence type="ECO:0000256" key="3">
    <source>
        <dbReference type="ARBA" id="ARBA00022729"/>
    </source>
</evidence>
<dbReference type="SUPFAM" id="SSF56436">
    <property type="entry name" value="C-type lectin-like"/>
    <property type="match status" value="1"/>
</dbReference>
<dbReference type="CDD" id="cd00112">
    <property type="entry name" value="LDLa"/>
    <property type="match status" value="1"/>
</dbReference>
<dbReference type="InterPro" id="IPR036055">
    <property type="entry name" value="LDL_receptor-like_sf"/>
</dbReference>
<name>A0A979FIL3_HYAAZ</name>
<dbReference type="GeneID" id="125177790"/>
<dbReference type="InterPro" id="IPR016187">
    <property type="entry name" value="CTDL_fold"/>
</dbReference>
<accession>A0A979FIL3</accession>
<feature type="disulfide bond" evidence="6">
    <location>
        <begin position="439"/>
        <end position="454"/>
    </location>
</feature>
<sequence>MNALAPLLLLTSLAAAALAQETQRPEPGDGAAAVMLLQGSGTPAATSYARLLNPFPELRKFTLCYRIRMYRYREEDDINIYGGPLLSYALLDTDSSALRIDHRLYGYQVCLSSICATSNVITPLWYWSHFCFTFDDSDKSWIIYKDGIAECSNKDEGDALAWSTLRWNISGEVEWLVQNLTTLCSSSRRDFIFFPSRFQLNEARAVCKKFGGEIGIPINDAENTRMFTETVGWAEHCSSYLGSAYLWLGAQDGNVEGRWEHFESNKTITYQGRWRGGGPNGGTVENCLAMMYGPGINGLWSDFACFDSHKKCMFCEFKNYPTMFLKGPLLCKNSPFNTRYILRGSVNNRPSLTGYRHSDIFWDNETQAWKLASKKTPGASALHIPDSPSDYPLGKKTWEVESQICGYSRGEKVQLTLSACIFGQYTCDDGSCIALRKKCDLRMDCPDNSDETKCTLLSIPVGYSNTIPPPPLVQSEPLPVNISVFISSFPGIKTEVLSFETNFVLLLMWQDSRLKFLDLKNERSLNMLTPEEVQKIWFPEIFFYNDDGNLFSNLEQGSRVELIAGGTAVQGGSDNSDEANIISEVRAQSPYQTCVVPVGWGARPQSQSINGRHPPSLPWSPYFQPLKRHVPARARDAAERVNDVLISSLEKWPVRGADSAMARVPVPLM</sequence>
<dbReference type="PROSITE" id="PS50041">
    <property type="entry name" value="C_TYPE_LECTIN_2"/>
    <property type="match status" value="1"/>
</dbReference>
<dbReference type="PANTHER" id="PTHR22799">
    <property type="entry name" value="TETRANECTIN-RELATED"/>
    <property type="match status" value="1"/>
</dbReference>
<dbReference type="KEGG" id="hazt:125177790"/>
<dbReference type="SUPFAM" id="SSF57424">
    <property type="entry name" value="LDL receptor-like module"/>
    <property type="match status" value="1"/>
</dbReference>
<dbReference type="GO" id="GO:0008083">
    <property type="term" value="F:growth factor activity"/>
    <property type="evidence" value="ECO:0007669"/>
    <property type="project" value="TreeGrafter"/>
</dbReference>
<feature type="disulfide bond" evidence="6">
    <location>
        <begin position="420"/>
        <end position="432"/>
    </location>
</feature>
<dbReference type="OrthoDB" id="8793160at2759"/>
<dbReference type="SMART" id="SM00192">
    <property type="entry name" value="LDLa"/>
    <property type="match status" value="1"/>
</dbReference>
<dbReference type="SUPFAM" id="SSF63712">
    <property type="entry name" value="Nicotinic receptor ligand binding domain-like"/>
    <property type="match status" value="1"/>
</dbReference>
<feature type="domain" description="C-type lectin" evidence="8">
    <location>
        <begin position="186"/>
        <end position="305"/>
    </location>
</feature>
<dbReference type="InterPro" id="IPR002172">
    <property type="entry name" value="LDrepeatLR_classA_rpt"/>
</dbReference>
<dbReference type="Gene3D" id="2.70.170.10">
    <property type="entry name" value="Neurotransmitter-gated ion-channel ligand-binding domain"/>
    <property type="match status" value="1"/>
</dbReference>
<feature type="signal peptide" evidence="7">
    <location>
        <begin position="1"/>
        <end position="19"/>
    </location>
</feature>
<protein>
    <submittedName>
        <fullName evidence="10">Uncharacterized protein LOC125177790</fullName>
    </submittedName>
</protein>
<dbReference type="PANTHER" id="PTHR22799:SF1">
    <property type="entry name" value="C-TYPE LECTIN DOMAIN FAMILY 11 MEMBER A"/>
    <property type="match status" value="1"/>
</dbReference>
<dbReference type="Proteomes" id="UP000694843">
    <property type="component" value="Unplaced"/>
</dbReference>
<dbReference type="InterPro" id="IPR036734">
    <property type="entry name" value="Neur_chan_lig-bd_sf"/>
</dbReference>
<dbReference type="PROSITE" id="PS01209">
    <property type="entry name" value="LDLRA_1"/>
    <property type="match status" value="1"/>
</dbReference>
<dbReference type="GO" id="GO:0005615">
    <property type="term" value="C:extracellular space"/>
    <property type="evidence" value="ECO:0007669"/>
    <property type="project" value="TreeGrafter"/>
</dbReference>
<evidence type="ECO:0000313" key="10">
    <source>
        <dbReference type="RefSeq" id="XP_047736144.1"/>
    </source>
</evidence>
<organism evidence="9 10">
    <name type="scientific">Hyalella azteca</name>
    <name type="common">Amphipod</name>
    <dbReference type="NCBI Taxonomy" id="294128"/>
    <lineage>
        <taxon>Eukaryota</taxon>
        <taxon>Metazoa</taxon>
        <taxon>Ecdysozoa</taxon>
        <taxon>Arthropoda</taxon>
        <taxon>Crustacea</taxon>
        <taxon>Multicrustacea</taxon>
        <taxon>Malacostraca</taxon>
        <taxon>Eumalacostraca</taxon>
        <taxon>Peracarida</taxon>
        <taxon>Amphipoda</taxon>
        <taxon>Senticaudata</taxon>
        <taxon>Talitrida</taxon>
        <taxon>Talitroidea</taxon>
        <taxon>Hyalellidae</taxon>
        <taxon>Hyalella</taxon>
    </lineage>
</organism>
<dbReference type="SUPFAM" id="SSF49899">
    <property type="entry name" value="Concanavalin A-like lectins/glucanases"/>
    <property type="match status" value="1"/>
</dbReference>
<keyword evidence="9" id="KW-1185">Reference proteome</keyword>
<dbReference type="GO" id="GO:0030246">
    <property type="term" value="F:carbohydrate binding"/>
    <property type="evidence" value="ECO:0007669"/>
    <property type="project" value="UniProtKB-KW"/>
</dbReference>
<dbReference type="GO" id="GO:0005230">
    <property type="term" value="F:extracellular ligand-gated monoatomic ion channel activity"/>
    <property type="evidence" value="ECO:0007669"/>
    <property type="project" value="InterPro"/>
</dbReference>
<dbReference type="InterPro" id="IPR016186">
    <property type="entry name" value="C-type_lectin-like/link_sf"/>
</dbReference>
<evidence type="ECO:0000256" key="1">
    <source>
        <dbReference type="ARBA" id="ARBA00004613"/>
    </source>
</evidence>
<keyword evidence="5 6" id="KW-1015">Disulfide bond</keyword>
<dbReference type="Gene3D" id="2.60.120.200">
    <property type="match status" value="1"/>
</dbReference>
<dbReference type="InterPro" id="IPR051663">
    <property type="entry name" value="CLec_Tetranectin-domain"/>
</dbReference>
<keyword evidence="3 7" id="KW-0732">Signal</keyword>
<dbReference type="AlphaFoldDB" id="A0A979FIL3"/>
<dbReference type="InterPro" id="IPR001304">
    <property type="entry name" value="C-type_lectin-like"/>
</dbReference>
<dbReference type="GO" id="GO:0016020">
    <property type="term" value="C:membrane"/>
    <property type="evidence" value="ECO:0007669"/>
    <property type="project" value="InterPro"/>
</dbReference>
<reference evidence="10" key="1">
    <citation type="submission" date="2025-08" db="UniProtKB">
        <authorList>
            <consortium name="RefSeq"/>
        </authorList>
    </citation>
    <scope>IDENTIFICATION</scope>
    <source>
        <tissue evidence="10">Whole organism</tissue>
    </source>
</reference>
<proteinExistence type="predicted"/>
<keyword evidence="2" id="KW-0964">Secreted</keyword>